<evidence type="ECO:0000256" key="2">
    <source>
        <dbReference type="ARBA" id="ARBA00023015"/>
    </source>
</evidence>
<evidence type="ECO:0000256" key="7">
    <source>
        <dbReference type="SAM" id="MobiDB-lite"/>
    </source>
</evidence>
<comment type="domain">
    <text evidence="6">The PPC domain mediates interactions between AHL proteins.</text>
</comment>
<sequence>MEAREGISSGVTVIGAEAPSAYHVAPRSEAPNQVHVPDAAAAAAAAAAGVGVSPVSVGLDGTAVKKKRGRPRKYGPDGSVTMALSPMPISSSAPASNDFSSGKRGKMRGMEYKQSKKIGLDYLGDLNACSDGTNFMPHIITVNAGEDITMKVISFSQQGPRAICILSANGVISNVTLRQPDSSGGTLTYEGRFEILSLSGSFMPTDNQGTRSRSGGMSVSLASPDGRVVGGGVAGLLIAASPVQVVVGSFLPTSQQDQKLKKPKPTDYAPPTVTPAIAVSSAPPPPPNTEKEDINVIGGAHVLQNSGSLNSNLTPPNAFRRDNWVNMHSMPDSRKSATDINISLPDS</sequence>
<feature type="compositionally biased region" description="Low complexity" evidence="7">
    <location>
        <begin position="83"/>
        <end position="100"/>
    </location>
</feature>
<feature type="region of interest" description="Disordered" evidence="7">
    <location>
        <begin position="66"/>
        <end position="105"/>
    </location>
</feature>
<reference evidence="9" key="1">
    <citation type="journal article" date="2019" name="Toxins">
        <title>Detection of Abrin-Like and Prepropulchellin-Like Toxin Genes and Transcripts Using Whole Genome Sequencing and Full-Length Transcript Sequencing of Abrus precatorius.</title>
        <authorList>
            <person name="Hovde B.T."/>
            <person name="Daligault H.E."/>
            <person name="Hanschen E.R."/>
            <person name="Kunde Y.A."/>
            <person name="Johnson M.B."/>
            <person name="Starkenburg S.R."/>
            <person name="Johnson S.L."/>
        </authorList>
    </citation>
    <scope>NUCLEOTIDE SEQUENCE [LARGE SCALE GENOMIC DNA]</scope>
</reference>
<dbReference type="InterPro" id="IPR039605">
    <property type="entry name" value="AHL"/>
</dbReference>
<dbReference type="AlphaFoldDB" id="A0A8B8K1G3"/>
<evidence type="ECO:0000256" key="3">
    <source>
        <dbReference type="ARBA" id="ARBA00023125"/>
    </source>
</evidence>
<dbReference type="Pfam" id="PF03479">
    <property type="entry name" value="PCC"/>
    <property type="match status" value="1"/>
</dbReference>
<proteinExistence type="predicted"/>
<evidence type="ECO:0000256" key="1">
    <source>
        <dbReference type="ARBA" id="ARBA00004123"/>
    </source>
</evidence>
<evidence type="ECO:0000256" key="6">
    <source>
        <dbReference type="RuleBase" id="RU367031"/>
    </source>
</evidence>
<dbReference type="OrthoDB" id="2014829at2759"/>
<comment type="function">
    <text evidence="6">Transcription factor that specifically binds AT-rich DNA sequences related to the nuclear matrix attachment regions (MARs).</text>
</comment>
<dbReference type="GO" id="GO:0003680">
    <property type="term" value="F:minor groove of adenine-thymine-rich DNA binding"/>
    <property type="evidence" value="ECO:0007669"/>
    <property type="project" value="UniProtKB-UniRule"/>
</dbReference>
<keyword evidence="2 6" id="KW-0805">Transcription regulation</keyword>
<dbReference type="FunFam" id="3.30.1330.80:FF:000003">
    <property type="entry name" value="AT-hook motif nuclear-localized protein 1-like"/>
    <property type="match status" value="1"/>
</dbReference>
<dbReference type="SUPFAM" id="SSF117856">
    <property type="entry name" value="AF0104/ALDC/Ptd012-like"/>
    <property type="match status" value="1"/>
</dbReference>
<evidence type="ECO:0000256" key="5">
    <source>
        <dbReference type="ARBA" id="ARBA00023242"/>
    </source>
</evidence>
<evidence type="ECO:0000313" key="9">
    <source>
        <dbReference type="Proteomes" id="UP000694853"/>
    </source>
</evidence>
<feature type="domain" description="PPC" evidence="8">
    <location>
        <begin position="132"/>
        <end position="274"/>
    </location>
</feature>
<dbReference type="PROSITE" id="PS51742">
    <property type="entry name" value="PPC"/>
    <property type="match status" value="1"/>
</dbReference>
<keyword evidence="4 6" id="KW-0804">Transcription</keyword>
<dbReference type="Proteomes" id="UP000694853">
    <property type="component" value="Unplaced"/>
</dbReference>
<dbReference type="GO" id="GO:0005634">
    <property type="term" value="C:nucleus"/>
    <property type="evidence" value="ECO:0007669"/>
    <property type="project" value="UniProtKB-SubCell"/>
</dbReference>
<protein>
    <recommendedName>
        <fullName evidence="6">AT-hook motif nuclear-localized protein</fullName>
    </recommendedName>
</protein>
<dbReference type="InterPro" id="IPR005175">
    <property type="entry name" value="PPC_dom"/>
</dbReference>
<keyword evidence="9" id="KW-1185">Reference proteome</keyword>
<gene>
    <name evidence="10 11" type="primary">LOC113850473</name>
</gene>
<dbReference type="PANTHER" id="PTHR31500:SF96">
    <property type="entry name" value="AT-HOOK MOTIF NUCLEAR-LOCALIZED PROTEIN 7"/>
    <property type="match status" value="1"/>
</dbReference>
<reference evidence="10 11" key="2">
    <citation type="submission" date="2025-04" db="UniProtKB">
        <authorList>
            <consortium name="RefSeq"/>
        </authorList>
    </citation>
    <scope>IDENTIFICATION</scope>
    <source>
        <tissue evidence="10 11">Young leaves</tissue>
    </source>
</reference>
<comment type="subcellular location">
    <subcellularLocation>
        <location evidence="1 6">Nucleus</location>
    </subcellularLocation>
</comment>
<evidence type="ECO:0000259" key="8">
    <source>
        <dbReference type="PROSITE" id="PS51742"/>
    </source>
</evidence>
<dbReference type="KEGG" id="aprc:113850473"/>
<keyword evidence="5 6" id="KW-0539">Nucleus</keyword>
<dbReference type="RefSeq" id="XP_027336833.1">
    <property type="nucleotide sequence ID" value="XM_027481032.1"/>
</dbReference>
<dbReference type="GeneID" id="113850473"/>
<evidence type="ECO:0000313" key="11">
    <source>
        <dbReference type="RefSeq" id="XP_027336834.1"/>
    </source>
</evidence>
<dbReference type="PANTHER" id="PTHR31500">
    <property type="entry name" value="AT-HOOK MOTIF NUCLEAR-LOCALIZED PROTEIN 9"/>
    <property type="match status" value="1"/>
</dbReference>
<dbReference type="CDD" id="cd11378">
    <property type="entry name" value="DUF296"/>
    <property type="match status" value="1"/>
</dbReference>
<name>A0A8B8K1G3_ABRPR</name>
<evidence type="ECO:0000313" key="10">
    <source>
        <dbReference type="RefSeq" id="XP_027336833.1"/>
    </source>
</evidence>
<accession>A0A8B8K1G3</accession>
<dbReference type="RefSeq" id="XP_027336834.1">
    <property type="nucleotide sequence ID" value="XM_027481033.1"/>
</dbReference>
<dbReference type="Gene3D" id="3.30.1330.80">
    <property type="entry name" value="Hypothetical protein, similar to alpha- acetolactate decarboxylase, domain 2"/>
    <property type="match status" value="1"/>
</dbReference>
<organism evidence="9 10">
    <name type="scientific">Abrus precatorius</name>
    <name type="common">Indian licorice</name>
    <name type="synonym">Glycine abrus</name>
    <dbReference type="NCBI Taxonomy" id="3816"/>
    <lineage>
        <taxon>Eukaryota</taxon>
        <taxon>Viridiplantae</taxon>
        <taxon>Streptophyta</taxon>
        <taxon>Embryophyta</taxon>
        <taxon>Tracheophyta</taxon>
        <taxon>Spermatophyta</taxon>
        <taxon>Magnoliopsida</taxon>
        <taxon>eudicotyledons</taxon>
        <taxon>Gunneridae</taxon>
        <taxon>Pentapetalae</taxon>
        <taxon>rosids</taxon>
        <taxon>fabids</taxon>
        <taxon>Fabales</taxon>
        <taxon>Fabaceae</taxon>
        <taxon>Papilionoideae</taxon>
        <taxon>50 kb inversion clade</taxon>
        <taxon>NPAAA clade</taxon>
        <taxon>indigoferoid/millettioid clade</taxon>
        <taxon>Abreae</taxon>
        <taxon>Abrus</taxon>
    </lineage>
</organism>
<keyword evidence="3 6" id="KW-0238">DNA-binding</keyword>
<evidence type="ECO:0000256" key="4">
    <source>
        <dbReference type="ARBA" id="ARBA00023163"/>
    </source>
</evidence>